<sequence length="197" mass="20953">MNAASRADRSDGDWITLHGGVRVSRQWMTRHTPELLTAWREAATEARRHAIAAEILRIATELESEPVGRDREPGGSAWEAIAERIDPRLLLGPDWRPLSAALTRAAAAGYDVPALLPALAAAPLPDRHPARELHWRLLDDCPAALPVPDAEGRPATPPAGSPALHSTAGDPQIPGHIPLPGRGDPASAQPCSEGDPP</sequence>
<proteinExistence type="predicted"/>
<dbReference type="RefSeq" id="WP_176445656.1">
    <property type="nucleotide sequence ID" value="NZ_FZNO01000026.1"/>
</dbReference>
<dbReference type="EMBL" id="FZNO01000026">
    <property type="protein sequence ID" value="SNR79671.1"/>
    <property type="molecule type" value="Genomic_DNA"/>
</dbReference>
<gene>
    <name evidence="2" type="ORF">SAMN06272737_12624</name>
</gene>
<keyword evidence="3" id="KW-1185">Reference proteome</keyword>
<organism evidence="2 3">
    <name type="scientific">Blastococcus mobilis</name>
    <dbReference type="NCBI Taxonomy" id="1938746"/>
    <lineage>
        <taxon>Bacteria</taxon>
        <taxon>Bacillati</taxon>
        <taxon>Actinomycetota</taxon>
        <taxon>Actinomycetes</taxon>
        <taxon>Geodermatophilales</taxon>
        <taxon>Geodermatophilaceae</taxon>
        <taxon>Blastococcus</taxon>
    </lineage>
</organism>
<name>A0A238Z9R1_9ACTN</name>
<reference evidence="2 3" key="1">
    <citation type="submission" date="2017-06" db="EMBL/GenBank/DDBJ databases">
        <authorList>
            <person name="Kim H.J."/>
            <person name="Triplett B.A."/>
        </authorList>
    </citation>
    <scope>NUCLEOTIDE SEQUENCE [LARGE SCALE GENOMIC DNA]</scope>
    <source>
        <strain evidence="2 3">DSM 44272</strain>
    </source>
</reference>
<protein>
    <submittedName>
        <fullName evidence="2">Uncharacterized protein</fullName>
    </submittedName>
</protein>
<evidence type="ECO:0000313" key="3">
    <source>
        <dbReference type="Proteomes" id="UP000198403"/>
    </source>
</evidence>
<accession>A0A238Z9R1</accession>
<dbReference type="Proteomes" id="UP000198403">
    <property type="component" value="Unassembled WGS sequence"/>
</dbReference>
<evidence type="ECO:0000256" key="1">
    <source>
        <dbReference type="SAM" id="MobiDB-lite"/>
    </source>
</evidence>
<dbReference type="AlphaFoldDB" id="A0A238Z9R1"/>
<feature type="region of interest" description="Disordered" evidence="1">
    <location>
        <begin position="146"/>
        <end position="197"/>
    </location>
</feature>
<evidence type="ECO:0000313" key="2">
    <source>
        <dbReference type="EMBL" id="SNR79671.1"/>
    </source>
</evidence>